<sequence>MRGTYKRQSGVTLIELIIVVVVVGLLAIVGAKSFSNAGITDSAKAQAMYEAASKLSQNAVLLAQAAGTSSDATASTLPAGGAGATTLLDVLTGGPTKVSTSYPNAWAQAGITPLSDVAQGEGANYKISNFAVTMAGGGAQPHSFKFDNVPDSVVAALVVKFGSGTTPANAAATDTTNGVVQYGASAGGLRSVTIFRQL</sequence>
<dbReference type="RefSeq" id="WP_152840058.1">
    <property type="nucleotide sequence ID" value="NZ_WHUG01000009.1"/>
</dbReference>
<comment type="caution">
    <text evidence="2">The sequence shown here is derived from an EMBL/GenBank/DDBJ whole genome shotgun (WGS) entry which is preliminary data.</text>
</comment>
<protein>
    <submittedName>
        <fullName evidence="2">Prepilin-type N-terminal cleavage/methylation domain-containing protein</fullName>
    </submittedName>
</protein>
<evidence type="ECO:0000256" key="1">
    <source>
        <dbReference type="SAM" id="Phobius"/>
    </source>
</evidence>
<name>A0A6A7N7A0_9BURK</name>
<gene>
    <name evidence="2" type="ORF">GEV02_21765</name>
</gene>
<dbReference type="InterPro" id="IPR045584">
    <property type="entry name" value="Pilin-like"/>
</dbReference>
<dbReference type="Proteomes" id="UP000440498">
    <property type="component" value="Unassembled WGS sequence"/>
</dbReference>
<evidence type="ECO:0000313" key="3">
    <source>
        <dbReference type="Proteomes" id="UP000440498"/>
    </source>
</evidence>
<dbReference type="Pfam" id="PF07963">
    <property type="entry name" value="N_methyl"/>
    <property type="match status" value="1"/>
</dbReference>
<feature type="transmembrane region" description="Helical" evidence="1">
    <location>
        <begin position="12"/>
        <end position="31"/>
    </location>
</feature>
<dbReference type="AlphaFoldDB" id="A0A6A7N7A0"/>
<keyword evidence="1" id="KW-1133">Transmembrane helix</keyword>
<keyword evidence="1" id="KW-0812">Transmembrane</keyword>
<proteinExistence type="predicted"/>
<dbReference type="InterPro" id="IPR012902">
    <property type="entry name" value="N_methyl_site"/>
</dbReference>
<accession>A0A6A7N7A0</accession>
<dbReference type="PROSITE" id="PS00409">
    <property type="entry name" value="PROKAR_NTER_METHYL"/>
    <property type="match status" value="1"/>
</dbReference>
<dbReference type="EMBL" id="WHUG01000009">
    <property type="protein sequence ID" value="MQA40768.1"/>
    <property type="molecule type" value="Genomic_DNA"/>
</dbReference>
<organism evidence="2 3">
    <name type="scientific">Rugamonas aquatica</name>
    <dbReference type="NCBI Taxonomy" id="2743357"/>
    <lineage>
        <taxon>Bacteria</taxon>
        <taxon>Pseudomonadati</taxon>
        <taxon>Pseudomonadota</taxon>
        <taxon>Betaproteobacteria</taxon>
        <taxon>Burkholderiales</taxon>
        <taxon>Oxalobacteraceae</taxon>
        <taxon>Telluria group</taxon>
        <taxon>Rugamonas</taxon>
    </lineage>
</organism>
<dbReference type="SUPFAM" id="SSF54523">
    <property type="entry name" value="Pili subunits"/>
    <property type="match status" value="1"/>
</dbReference>
<reference evidence="2 3" key="1">
    <citation type="submission" date="2019-10" db="EMBL/GenBank/DDBJ databases">
        <title>Two novel species isolated from a subtropical stream in China.</title>
        <authorList>
            <person name="Lu H."/>
        </authorList>
    </citation>
    <scope>NUCLEOTIDE SEQUENCE [LARGE SCALE GENOMIC DNA]</scope>
    <source>
        <strain evidence="2 3">FT29W</strain>
    </source>
</reference>
<dbReference type="Gene3D" id="3.30.700.10">
    <property type="entry name" value="Glycoprotein, Type 4 Pilin"/>
    <property type="match status" value="1"/>
</dbReference>
<keyword evidence="1" id="KW-0472">Membrane</keyword>
<keyword evidence="3" id="KW-1185">Reference proteome</keyword>
<dbReference type="NCBIfam" id="TIGR02532">
    <property type="entry name" value="IV_pilin_GFxxxE"/>
    <property type="match status" value="1"/>
</dbReference>
<evidence type="ECO:0000313" key="2">
    <source>
        <dbReference type="EMBL" id="MQA40768.1"/>
    </source>
</evidence>